<feature type="region of interest" description="Disordered" evidence="3">
    <location>
        <begin position="323"/>
        <end position="342"/>
    </location>
</feature>
<dbReference type="InterPro" id="IPR004827">
    <property type="entry name" value="bZIP"/>
</dbReference>
<feature type="region of interest" description="Disordered" evidence="3">
    <location>
        <begin position="153"/>
        <end position="176"/>
    </location>
</feature>
<comment type="caution">
    <text evidence="5">The sequence shown here is derived from an EMBL/GenBank/DDBJ whole genome shotgun (WGS) entry which is preliminary data.</text>
</comment>
<dbReference type="SMART" id="SM00338">
    <property type="entry name" value="BRLZ"/>
    <property type="match status" value="1"/>
</dbReference>
<feature type="compositionally biased region" description="Gly residues" evidence="3">
    <location>
        <begin position="195"/>
        <end position="204"/>
    </location>
</feature>
<dbReference type="GO" id="GO:0000976">
    <property type="term" value="F:transcription cis-regulatory region binding"/>
    <property type="evidence" value="ECO:0007669"/>
    <property type="project" value="InterPro"/>
</dbReference>
<dbReference type="Pfam" id="PF00170">
    <property type="entry name" value="bZIP_1"/>
    <property type="match status" value="1"/>
</dbReference>
<dbReference type="PANTHER" id="PTHR40621">
    <property type="entry name" value="TRANSCRIPTION FACTOR KAPC-RELATED"/>
    <property type="match status" value="1"/>
</dbReference>
<dbReference type="CDD" id="cd14688">
    <property type="entry name" value="bZIP_YAP"/>
    <property type="match status" value="1"/>
</dbReference>
<feature type="region of interest" description="Disordered" evidence="3">
    <location>
        <begin position="190"/>
        <end position="234"/>
    </location>
</feature>
<organism evidence="5 6">
    <name type="scientific">Dissophora globulifera</name>
    <dbReference type="NCBI Taxonomy" id="979702"/>
    <lineage>
        <taxon>Eukaryota</taxon>
        <taxon>Fungi</taxon>
        <taxon>Fungi incertae sedis</taxon>
        <taxon>Mucoromycota</taxon>
        <taxon>Mortierellomycotina</taxon>
        <taxon>Mortierellomycetes</taxon>
        <taxon>Mortierellales</taxon>
        <taxon>Mortierellaceae</taxon>
        <taxon>Dissophora</taxon>
    </lineage>
</organism>
<reference evidence="5" key="1">
    <citation type="journal article" date="2020" name="Fungal Divers.">
        <title>Resolving the Mortierellaceae phylogeny through synthesis of multi-gene phylogenetics and phylogenomics.</title>
        <authorList>
            <person name="Vandepol N."/>
            <person name="Liber J."/>
            <person name="Desiro A."/>
            <person name="Na H."/>
            <person name="Kennedy M."/>
            <person name="Barry K."/>
            <person name="Grigoriev I.V."/>
            <person name="Miller A.N."/>
            <person name="O'Donnell K."/>
            <person name="Stajich J.E."/>
            <person name="Bonito G."/>
        </authorList>
    </citation>
    <scope>NUCLEOTIDE SEQUENCE</scope>
    <source>
        <strain evidence="5">REB-010B</strain>
    </source>
</reference>
<feature type="region of interest" description="Disordered" evidence="3">
    <location>
        <begin position="1"/>
        <end position="25"/>
    </location>
</feature>
<feature type="compositionally biased region" description="Polar residues" evidence="3">
    <location>
        <begin position="323"/>
        <end position="338"/>
    </location>
</feature>
<keyword evidence="6" id="KW-1185">Reference proteome</keyword>
<keyword evidence="2" id="KW-0539">Nucleus</keyword>
<dbReference type="SUPFAM" id="SSF57959">
    <property type="entry name" value="Leucine zipper domain"/>
    <property type="match status" value="1"/>
</dbReference>
<dbReference type="PROSITE" id="PS00036">
    <property type="entry name" value="BZIP_BASIC"/>
    <property type="match status" value="1"/>
</dbReference>
<feature type="region of interest" description="Disordered" evidence="3">
    <location>
        <begin position="83"/>
        <end position="123"/>
    </location>
</feature>
<dbReference type="GO" id="GO:0090575">
    <property type="term" value="C:RNA polymerase II transcription regulator complex"/>
    <property type="evidence" value="ECO:0007669"/>
    <property type="project" value="TreeGrafter"/>
</dbReference>
<feature type="compositionally biased region" description="Low complexity" evidence="3">
    <location>
        <begin position="1"/>
        <end position="21"/>
    </location>
</feature>
<dbReference type="AlphaFoldDB" id="A0A9P6RJ32"/>
<feature type="domain" description="BZIP" evidence="4">
    <location>
        <begin position="238"/>
        <end position="253"/>
    </location>
</feature>
<protein>
    <recommendedName>
        <fullName evidence="4">BZIP domain-containing protein</fullName>
    </recommendedName>
</protein>
<gene>
    <name evidence="5" type="ORF">BGZ99_004021</name>
</gene>
<dbReference type="InterPro" id="IPR046347">
    <property type="entry name" value="bZIP_sf"/>
</dbReference>
<dbReference type="Proteomes" id="UP000738325">
    <property type="component" value="Unassembled WGS sequence"/>
</dbReference>
<proteinExistence type="predicted"/>
<dbReference type="PANTHER" id="PTHR40621:SF6">
    <property type="entry name" value="AP-1-LIKE TRANSCRIPTION FACTOR YAP1-RELATED"/>
    <property type="match status" value="1"/>
</dbReference>
<dbReference type="EMBL" id="JAAAIP010000250">
    <property type="protein sequence ID" value="KAG0321281.1"/>
    <property type="molecule type" value="Genomic_DNA"/>
</dbReference>
<evidence type="ECO:0000313" key="5">
    <source>
        <dbReference type="EMBL" id="KAG0321281.1"/>
    </source>
</evidence>
<dbReference type="Gene3D" id="1.20.5.170">
    <property type="match status" value="1"/>
</dbReference>
<comment type="subcellular location">
    <subcellularLocation>
        <location evidence="1">Nucleus</location>
    </subcellularLocation>
</comment>
<feature type="non-terminal residue" evidence="5">
    <location>
        <position position="421"/>
    </location>
</feature>
<dbReference type="GO" id="GO:0001228">
    <property type="term" value="F:DNA-binding transcription activator activity, RNA polymerase II-specific"/>
    <property type="evidence" value="ECO:0007669"/>
    <property type="project" value="TreeGrafter"/>
</dbReference>
<feature type="compositionally biased region" description="Low complexity" evidence="3">
    <location>
        <begin position="160"/>
        <end position="176"/>
    </location>
</feature>
<accession>A0A9P6RJ32</accession>
<dbReference type="InterPro" id="IPR050936">
    <property type="entry name" value="AP-1-like"/>
</dbReference>
<evidence type="ECO:0000256" key="2">
    <source>
        <dbReference type="ARBA" id="ARBA00023242"/>
    </source>
</evidence>
<dbReference type="OrthoDB" id="2593073at2759"/>
<evidence type="ECO:0000259" key="4">
    <source>
        <dbReference type="PROSITE" id="PS00036"/>
    </source>
</evidence>
<feature type="compositionally biased region" description="Low complexity" evidence="3">
    <location>
        <begin position="84"/>
        <end position="108"/>
    </location>
</feature>
<feature type="region of interest" description="Disordered" evidence="3">
    <location>
        <begin position="366"/>
        <end position="394"/>
    </location>
</feature>
<evidence type="ECO:0000256" key="3">
    <source>
        <dbReference type="SAM" id="MobiDB-lite"/>
    </source>
</evidence>
<evidence type="ECO:0000313" key="6">
    <source>
        <dbReference type="Proteomes" id="UP000738325"/>
    </source>
</evidence>
<evidence type="ECO:0000256" key="1">
    <source>
        <dbReference type="ARBA" id="ARBA00004123"/>
    </source>
</evidence>
<feature type="compositionally biased region" description="Basic and acidic residues" evidence="3">
    <location>
        <begin position="367"/>
        <end position="376"/>
    </location>
</feature>
<sequence length="421" mass="45490">MDGLSNTSNRSININSNGNTIPADSSRRDEYQHLFDSTHQSYLKQPLSQPCGFPAMLMSSSDPQFTSTVMSYTLDTPMDLNKVGSSSMSSTSCSLLSGGSSGDTSESVSRMDQPIDNGVTTKSWTSSQDADVFMQTISSTELANDVISSFNSQRASLNPQNQSTQQFQHQQPQSQSTIGQSFAFLVEARGEGEGEGGSSYGGSRNGSISGSTGVNGAGSGNGTLSDTSGENGEDPAIKRAEQNRAAQRAFRQRKQQYIKWLESKAEELDEVYRIMALVRTENQQLRELVVDLYARINEDKKNSATSPSLSSPRNVNSTILQSASQGDASLGESGSPTRSPRIDLSLSREVSIRLLNLATLNGLGANGEKEGRDVVGRPKYQPRSSGDNKSGRVKGKAAFKLNQLKEQQQSQLMMFQNLQAI</sequence>
<name>A0A9P6RJ32_9FUNG</name>